<proteinExistence type="predicted"/>
<accession>A0A6J5RYU5</accession>
<name>A0A6J5RYU5_9CAUD</name>
<organism evidence="1">
    <name type="scientific">uncultured Caudovirales phage</name>
    <dbReference type="NCBI Taxonomy" id="2100421"/>
    <lineage>
        <taxon>Viruses</taxon>
        <taxon>Duplodnaviria</taxon>
        <taxon>Heunggongvirae</taxon>
        <taxon>Uroviricota</taxon>
        <taxon>Caudoviricetes</taxon>
        <taxon>Peduoviridae</taxon>
        <taxon>Maltschvirus</taxon>
        <taxon>Maltschvirus maltsch</taxon>
    </lineage>
</organism>
<evidence type="ECO:0000313" key="1">
    <source>
        <dbReference type="EMBL" id="CAB4199516.1"/>
    </source>
</evidence>
<sequence length="118" mass="13153">MQETQSKLEAYRPLIEKALVHAGGAWTWEQLAEEVTSGRAFLLPSRSGKSVVVMQAIRDLHIFTASGDLEELMEMEADVAVMASASGYDRMTMIGRNGWKRVLKSRGWKPETGLVKDL</sequence>
<gene>
    <name evidence="1" type="ORF">UFOVP1333_55</name>
</gene>
<dbReference type="EMBL" id="LR797280">
    <property type="protein sequence ID" value="CAB4199516.1"/>
    <property type="molecule type" value="Genomic_DNA"/>
</dbReference>
<protein>
    <submittedName>
        <fullName evidence="1">Uncharacterized protein</fullName>
    </submittedName>
</protein>
<reference evidence="1" key="1">
    <citation type="submission" date="2020-05" db="EMBL/GenBank/DDBJ databases">
        <authorList>
            <person name="Chiriac C."/>
            <person name="Salcher M."/>
            <person name="Ghai R."/>
            <person name="Kavagutti S V."/>
        </authorList>
    </citation>
    <scope>NUCLEOTIDE SEQUENCE</scope>
</reference>